<proteinExistence type="predicted"/>
<dbReference type="InterPro" id="IPR013424">
    <property type="entry name" value="Ice-binding_C"/>
</dbReference>
<accession>A0A1U7CVU7</accession>
<keyword evidence="4" id="KW-1185">Reference proteome</keyword>
<feature type="signal peptide" evidence="1">
    <location>
        <begin position="1"/>
        <end position="26"/>
    </location>
</feature>
<dbReference type="Proteomes" id="UP000186309">
    <property type="component" value="Chromosome"/>
</dbReference>
<keyword evidence="1" id="KW-0732">Signal</keyword>
<evidence type="ECO:0000256" key="1">
    <source>
        <dbReference type="SAM" id="SignalP"/>
    </source>
</evidence>
<dbReference type="EMBL" id="CP019082">
    <property type="protein sequence ID" value="APW63003.1"/>
    <property type="molecule type" value="Genomic_DNA"/>
</dbReference>
<sequence>MVRLVHLRTITLCSLAILSFSPRVDAALVIFSGLDVGAKSTDPRPNSDAAAASFDSAAALLGSTTLVDFESAPLGSFTNLTIAPGVSMNGQDINGFPQTIANAPYSTPDSLYGYNTTPGGSKFVQLVGGTLTFTFAQGIQAFGAYLTGVELDGETVTFNDGTSQTIAIPNEGFNVGGSQFLGFTDAGRLILSITLTVQADDTGDVLGLDDARWVTAGAAPVVPEPSALSLIAIGLATAAAASRRLPKPAA</sequence>
<dbReference type="STRING" id="1387353.BSF38_04561"/>
<dbReference type="RefSeq" id="WP_168189434.1">
    <property type="nucleotide sequence ID" value="NZ_CP019082.1"/>
</dbReference>
<feature type="domain" description="Ice-binding protein C-terminal" evidence="2">
    <location>
        <begin position="222"/>
        <end position="244"/>
    </location>
</feature>
<evidence type="ECO:0000313" key="3">
    <source>
        <dbReference type="EMBL" id="APW63003.1"/>
    </source>
</evidence>
<dbReference type="NCBIfam" id="TIGR02595">
    <property type="entry name" value="PEP_CTERM"/>
    <property type="match status" value="1"/>
</dbReference>
<evidence type="ECO:0000259" key="2">
    <source>
        <dbReference type="Pfam" id="PF07589"/>
    </source>
</evidence>
<protein>
    <recommendedName>
        <fullName evidence="2">Ice-binding protein C-terminal domain-containing protein</fullName>
    </recommendedName>
</protein>
<evidence type="ECO:0000313" key="4">
    <source>
        <dbReference type="Proteomes" id="UP000186309"/>
    </source>
</evidence>
<organism evidence="3 4">
    <name type="scientific">Paludisphaera borealis</name>
    <dbReference type="NCBI Taxonomy" id="1387353"/>
    <lineage>
        <taxon>Bacteria</taxon>
        <taxon>Pseudomonadati</taxon>
        <taxon>Planctomycetota</taxon>
        <taxon>Planctomycetia</taxon>
        <taxon>Isosphaerales</taxon>
        <taxon>Isosphaeraceae</taxon>
        <taxon>Paludisphaera</taxon>
    </lineage>
</organism>
<reference evidence="4" key="1">
    <citation type="submission" date="2016-12" db="EMBL/GenBank/DDBJ databases">
        <title>Comparative genomics of four Isosphaeraceae planctomycetes: a common pool of plasmids and glycoside hydrolase genes.</title>
        <authorList>
            <person name="Ivanova A."/>
        </authorList>
    </citation>
    <scope>NUCLEOTIDE SEQUENCE [LARGE SCALE GENOMIC DNA]</scope>
    <source>
        <strain evidence="4">PX4</strain>
    </source>
</reference>
<gene>
    <name evidence="3" type="ORF">BSF38_04561</name>
</gene>
<dbReference type="AlphaFoldDB" id="A0A1U7CVU7"/>
<dbReference type="KEGG" id="pbor:BSF38_04561"/>
<dbReference type="Pfam" id="PF07589">
    <property type="entry name" value="PEP-CTERM"/>
    <property type="match status" value="1"/>
</dbReference>
<name>A0A1U7CVU7_9BACT</name>
<feature type="chain" id="PRO_5012097863" description="Ice-binding protein C-terminal domain-containing protein" evidence="1">
    <location>
        <begin position="27"/>
        <end position="250"/>
    </location>
</feature>